<dbReference type="PRINTS" id="PR00463">
    <property type="entry name" value="EP450I"/>
</dbReference>
<accession>A0AAW2DC54</accession>
<evidence type="ECO:0000313" key="7">
    <source>
        <dbReference type="EMBL" id="KAL0006721.1"/>
    </source>
</evidence>
<keyword evidence="3" id="KW-0812">Transmembrane</keyword>
<evidence type="ECO:0008006" key="9">
    <source>
        <dbReference type="Google" id="ProtNLM"/>
    </source>
</evidence>
<organism evidence="7 8">
    <name type="scientific">Lithocarpus litseifolius</name>
    <dbReference type="NCBI Taxonomy" id="425828"/>
    <lineage>
        <taxon>Eukaryota</taxon>
        <taxon>Viridiplantae</taxon>
        <taxon>Streptophyta</taxon>
        <taxon>Embryophyta</taxon>
        <taxon>Tracheophyta</taxon>
        <taxon>Spermatophyta</taxon>
        <taxon>Magnoliopsida</taxon>
        <taxon>eudicotyledons</taxon>
        <taxon>Gunneridae</taxon>
        <taxon>Pentapetalae</taxon>
        <taxon>rosids</taxon>
        <taxon>fabids</taxon>
        <taxon>Fagales</taxon>
        <taxon>Fagaceae</taxon>
        <taxon>Lithocarpus</taxon>
    </lineage>
</organism>
<evidence type="ECO:0000256" key="2">
    <source>
        <dbReference type="ARBA" id="ARBA00004167"/>
    </source>
</evidence>
<dbReference type="GO" id="GO:0005506">
    <property type="term" value="F:iron ion binding"/>
    <property type="evidence" value="ECO:0007669"/>
    <property type="project" value="InterPro"/>
</dbReference>
<evidence type="ECO:0000256" key="4">
    <source>
        <dbReference type="ARBA" id="ARBA00022723"/>
    </source>
</evidence>
<comment type="subcellular location">
    <subcellularLocation>
        <location evidence="2">Membrane</location>
        <topology evidence="2">Single-pass membrane protein</topology>
    </subcellularLocation>
</comment>
<sequence length="181" mass="20049">MDILLKVYQEGKAEVKMTRINIKAFLTDIFIGSTSTTSEVIAWTITELINHPSIFNKVREEINSVVGSTRLDDESDVENLPYLQAVVKETLQLYPLLLVTTRKCCQSCEIGGFEIPQETMVLINLAGRRACPGSKLGLSMVHTAIATVVQCFNWEVVGDGGENKATVNTEVSKGTFIHINW</sequence>
<keyword evidence="6" id="KW-0472">Membrane</keyword>
<dbReference type="PANTHER" id="PTHR24298">
    <property type="entry name" value="FLAVONOID 3'-MONOOXYGENASE-RELATED"/>
    <property type="match status" value="1"/>
</dbReference>
<keyword evidence="8" id="KW-1185">Reference proteome</keyword>
<dbReference type="EMBL" id="JAZDWU010000003">
    <property type="protein sequence ID" value="KAL0006721.1"/>
    <property type="molecule type" value="Genomic_DNA"/>
</dbReference>
<gene>
    <name evidence="7" type="ORF">SO802_008223</name>
</gene>
<keyword evidence="5" id="KW-1133">Transmembrane helix</keyword>
<dbReference type="InterPro" id="IPR051103">
    <property type="entry name" value="Plant_metabolite_P450s"/>
</dbReference>
<dbReference type="PANTHER" id="PTHR24298:SF59">
    <property type="entry name" value="CYTOCHROME P450, FAMILY 705, SUBFAMILY A, POLYPEPTIDE 25-RELATED"/>
    <property type="match status" value="1"/>
</dbReference>
<proteinExistence type="predicted"/>
<dbReference type="GO" id="GO:0016709">
    <property type="term" value="F:oxidoreductase activity, acting on paired donors, with incorporation or reduction of molecular oxygen, NAD(P)H as one donor, and incorporation of one atom of oxygen"/>
    <property type="evidence" value="ECO:0007669"/>
    <property type="project" value="TreeGrafter"/>
</dbReference>
<dbReference type="InterPro" id="IPR036396">
    <property type="entry name" value="Cyt_P450_sf"/>
</dbReference>
<evidence type="ECO:0000313" key="8">
    <source>
        <dbReference type="Proteomes" id="UP001459277"/>
    </source>
</evidence>
<dbReference type="GO" id="GO:0020037">
    <property type="term" value="F:heme binding"/>
    <property type="evidence" value="ECO:0007669"/>
    <property type="project" value="InterPro"/>
</dbReference>
<keyword evidence="4" id="KW-0479">Metal-binding</keyword>
<evidence type="ECO:0000256" key="3">
    <source>
        <dbReference type="ARBA" id="ARBA00022692"/>
    </source>
</evidence>
<dbReference type="Gene3D" id="1.10.630.10">
    <property type="entry name" value="Cytochrome P450"/>
    <property type="match status" value="2"/>
</dbReference>
<dbReference type="InterPro" id="IPR001128">
    <property type="entry name" value="Cyt_P450"/>
</dbReference>
<evidence type="ECO:0000256" key="5">
    <source>
        <dbReference type="ARBA" id="ARBA00022989"/>
    </source>
</evidence>
<name>A0AAW2DC54_9ROSI</name>
<dbReference type="InterPro" id="IPR002401">
    <property type="entry name" value="Cyt_P450_E_grp-I"/>
</dbReference>
<dbReference type="GO" id="GO:0016020">
    <property type="term" value="C:membrane"/>
    <property type="evidence" value="ECO:0007669"/>
    <property type="project" value="UniProtKB-SubCell"/>
</dbReference>
<dbReference type="Pfam" id="PF00067">
    <property type="entry name" value="p450"/>
    <property type="match status" value="1"/>
</dbReference>
<comment type="cofactor">
    <cofactor evidence="1">
        <name>heme</name>
        <dbReference type="ChEBI" id="CHEBI:30413"/>
    </cofactor>
</comment>
<reference evidence="7 8" key="1">
    <citation type="submission" date="2024-01" db="EMBL/GenBank/DDBJ databases">
        <title>A telomere-to-telomere, gap-free genome of sweet tea (Lithocarpus litseifolius).</title>
        <authorList>
            <person name="Zhou J."/>
        </authorList>
    </citation>
    <scope>NUCLEOTIDE SEQUENCE [LARGE SCALE GENOMIC DNA]</scope>
    <source>
        <strain evidence="7">Zhou-2022a</strain>
        <tissue evidence="7">Leaf</tissue>
    </source>
</reference>
<dbReference type="Proteomes" id="UP001459277">
    <property type="component" value="Unassembled WGS sequence"/>
</dbReference>
<evidence type="ECO:0000256" key="1">
    <source>
        <dbReference type="ARBA" id="ARBA00001971"/>
    </source>
</evidence>
<comment type="caution">
    <text evidence="7">The sequence shown here is derived from an EMBL/GenBank/DDBJ whole genome shotgun (WGS) entry which is preliminary data.</text>
</comment>
<dbReference type="AlphaFoldDB" id="A0AAW2DC54"/>
<protein>
    <recommendedName>
        <fullName evidence="9">Cytochrome P450</fullName>
    </recommendedName>
</protein>
<evidence type="ECO:0000256" key="6">
    <source>
        <dbReference type="ARBA" id="ARBA00023136"/>
    </source>
</evidence>
<dbReference type="SUPFAM" id="SSF48264">
    <property type="entry name" value="Cytochrome P450"/>
    <property type="match status" value="1"/>
</dbReference>